<keyword evidence="2" id="KW-1185">Reference proteome</keyword>
<accession>A0A2D2CW34</accession>
<dbReference type="EMBL" id="CP023737">
    <property type="protein sequence ID" value="ATQ66884.1"/>
    <property type="molecule type" value="Genomic_DNA"/>
</dbReference>
<proteinExistence type="predicted"/>
<reference evidence="2" key="1">
    <citation type="submission" date="2017-10" db="EMBL/GenBank/DDBJ databases">
        <title>Completed PacBio SMRT sequence of Methylosinus trichosporium OB3b reveals presence of a third large plasmid.</title>
        <authorList>
            <person name="Charles T.C."/>
            <person name="Lynch M.D.J."/>
            <person name="Heil J.R."/>
            <person name="Cheng J."/>
        </authorList>
    </citation>
    <scope>NUCLEOTIDE SEQUENCE [LARGE SCALE GENOMIC DNA]</scope>
    <source>
        <strain evidence="2">OB3b</strain>
    </source>
</reference>
<evidence type="ECO:0000313" key="1">
    <source>
        <dbReference type="EMBL" id="ATQ66884.1"/>
    </source>
</evidence>
<gene>
    <name evidence="1" type="ORF">CQW49_02470</name>
</gene>
<organism evidence="1 2">
    <name type="scientific">Methylosinus trichosporium (strain ATCC 35070 / NCIMB 11131 / UNIQEM 75 / OB3b)</name>
    <dbReference type="NCBI Taxonomy" id="595536"/>
    <lineage>
        <taxon>Bacteria</taxon>
        <taxon>Pseudomonadati</taxon>
        <taxon>Pseudomonadota</taxon>
        <taxon>Alphaproteobacteria</taxon>
        <taxon>Hyphomicrobiales</taxon>
        <taxon>Methylocystaceae</taxon>
        <taxon>Methylosinus</taxon>
    </lineage>
</organism>
<dbReference type="KEGG" id="mtw:CQW49_02470"/>
<sequence length="90" mass="10101">MTEATGISGYDATTDERRRALLRSLGDSFVANGFERPNEHDLHAIWARGRLIHSNPRFLTQDTGGLGRENTRKPVEKFLAAMLKAQEAFD</sequence>
<dbReference type="Proteomes" id="UP000230709">
    <property type="component" value="Chromosome"/>
</dbReference>
<protein>
    <submittedName>
        <fullName evidence="1">Uncharacterized protein</fullName>
    </submittedName>
</protein>
<dbReference type="RefSeq" id="WP_003609714.1">
    <property type="nucleotide sequence ID" value="NZ_ADVE02000001.1"/>
</dbReference>
<name>A0A2D2CW34_METT3</name>
<dbReference type="AlphaFoldDB" id="A0A2D2CW34"/>
<evidence type="ECO:0000313" key="2">
    <source>
        <dbReference type="Proteomes" id="UP000230709"/>
    </source>
</evidence>